<reference evidence="2" key="2">
    <citation type="submission" date="2023-05" db="EMBL/GenBank/DDBJ databases">
        <authorList>
            <consortium name="Lawrence Berkeley National Laboratory"/>
            <person name="Steindorff A."/>
            <person name="Hensen N."/>
            <person name="Bonometti L."/>
            <person name="Westerberg I."/>
            <person name="Brannstrom I.O."/>
            <person name="Guillou S."/>
            <person name="Cros-Aarteil S."/>
            <person name="Calhoun S."/>
            <person name="Haridas S."/>
            <person name="Kuo A."/>
            <person name="Mondo S."/>
            <person name="Pangilinan J."/>
            <person name="Riley R."/>
            <person name="Labutti K."/>
            <person name="Andreopoulos B."/>
            <person name="Lipzen A."/>
            <person name="Chen C."/>
            <person name="Yanf M."/>
            <person name="Daum C."/>
            <person name="Ng V."/>
            <person name="Clum A."/>
            <person name="Ohm R."/>
            <person name="Martin F."/>
            <person name="Silar P."/>
            <person name="Natvig D."/>
            <person name="Lalanne C."/>
            <person name="Gautier V."/>
            <person name="Ament-Velasquez S.L."/>
            <person name="Kruys A."/>
            <person name="Hutchinson M.I."/>
            <person name="Powell A.J."/>
            <person name="Barry K."/>
            <person name="Miller A.N."/>
            <person name="Grigoriev I.V."/>
            <person name="Debuchy R."/>
            <person name="Gladieux P."/>
            <person name="Thoren M.H."/>
            <person name="Johannesson H."/>
        </authorList>
    </citation>
    <scope>NUCLEOTIDE SEQUENCE</scope>
    <source>
        <strain evidence="2">CBS 757.83</strain>
    </source>
</reference>
<name>A0AAN6Q0Q3_9PEZI</name>
<sequence>MWANRSAQHGCAVPGLGSLASPGREGGGAVGNDSSGDRICVCNKSDAGSESAQKCLRRNPFKLLPCGGHTEPRKFSEGRASENDLLQNQHSHLHAKGTWLDEGQRSRT</sequence>
<evidence type="ECO:0000313" key="3">
    <source>
        <dbReference type="Proteomes" id="UP001305647"/>
    </source>
</evidence>
<feature type="region of interest" description="Disordered" evidence="1">
    <location>
        <begin position="1"/>
        <end position="36"/>
    </location>
</feature>
<dbReference type="Proteomes" id="UP001305647">
    <property type="component" value="Unassembled WGS sequence"/>
</dbReference>
<proteinExistence type="predicted"/>
<evidence type="ECO:0000256" key="1">
    <source>
        <dbReference type="SAM" id="MobiDB-lite"/>
    </source>
</evidence>
<protein>
    <submittedName>
        <fullName evidence="2">Uncharacterized protein</fullName>
    </submittedName>
</protein>
<keyword evidence="3" id="KW-1185">Reference proteome</keyword>
<dbReference type="EMBL" id="MU863635">
    <property type="protein sequence ID" value="KAK4101373.1"/>
    <property type="molecule type" value="Genomic_DNA"/>
</dbReference>
<comment type="caution">
    <text evidence="2">The sequence shown here is derived from an EMBL/GenBank/DDBJ whole genome shotgun (WGS) entry which is preliminary data.</text>
</comment>
<accession>A0AAN6Q0Q3</accession>
<feature type="region of interest" description="Disordered" evidence="1">
    <location>
        <begin position="87"/>
        <end position="108"/>
    </location>
</feature>
<reference evidence="2" key="1">
    <citation type="journal article" date="2023" name="Mol. Phylogenet. Evol.">
        <title>Genome-scale phylogeny and comparative genomics of the fungal order Sordariales.</title>
        <authorList>
            <person name="Hensen N."/>
            <person name="Bonometti L."/>
            <person name="Westerberg I."/>
            <person name="Brannstrom I.O."/>
            <person name="Guillou S."/>
            <person name="Cros-Aarteil S."/>
            <person name="Calhoun S."/>
            <person name="Haridas S."/>
            <person name="Kuo A."/>
            <person name="Mondo S."/>
            <person name="Pangilinan J."/>
            <person name="Riley R."/>
            <person name="LaButti K."/>
            <person name="Andreopoulos B."/>
            <person name="Lipzen A."/>
            <person name="Chen C."/>
            <person name="Yan M."/>
            <person name="Daum C."/>
            <person name="Ng V."/>
            <person name="Clum A."/>
            <person name="Steindorff A."/>
            <person name="Ohm R.A."/>
            <person name="Martin F."/>
            <person name="Silar P."/>
            <person name="Natvig D.O."/>
            <person name="Lalanne C."/>
            <person name="Gautier V."/>
            <person name="Ament-Velasquez S.L."/>
            <person name="Kruys A."/>
            <person name="Hutchinson M.I."/>
            <person name="Powell A.J."/>
            <person name="Barry K."/>
            <person name="Miller A.N."/>
            <person name="Grigoriev I.V."/>
            <person name="Debuchy R."/>
            <person name="Gladieux P."/>
            <person name="Hiltunen Thoren M."/>
            <person name="Johannesson H."/>
        </authorList>
    </citation>
    <scope>NUCLEOTIDE SEQUENCE</scope>
    <source>
        <strain evidence="2">CBS 757.83</strain>
    </source>
</reference>
<organism evidence="2 3">
    <name type="scientific">Parathielavia hyrcaniae</name>
    <dbReference type="NCBI Taxonomy" id="113614"/>
    <lineage>
        <taxon>Eukaryota</taxon>
        <taxon>Fungi</taxon>
        <taxon>Dikarya</taxon>
        <taxon>Ascomycota</taxon>
        <taxon>Pezizomycotina</taxon>
        <taxon>Sordariomycetes</taxon>
        <taxon>Sordariomycetidae</taxon>
        <taxon>Sordariales</taxon>
        <taxon>Chaetomiaceae</taxon>
        <taxon>Parathielavia</taxon>
    </lineage>
</organism>
<gene>
    <name evidence="2" type="ORF">N658DRAFT_486065</name>
</gene>
<dbReference type="AlphaFoldDB" id="A0AAN6Q0Q3"/>
<evidence type="ECO:0000313" key="2">
    <source>
        <dbReference type="EMBL" id="KAK4101373.1"/>
    </source>
</evidence>